<protein>
    <submittedName>
        <fullName evidence="2">Uncharacterized protein</fullName>
    </submittedName>
</protein>
<proteinExistence type="predicted"/>
<gene>
    <name evidence="2" type="primary">10</name>
    <name evidence="2" type="ORF">SEA_RIPARIAN_10</name>
</gene>
<evidence type="ECO:0000313" key="2">
    <source>
        <dbReference type="EMBL" id="AYQ98584.1"/>
    </source>
</evidence>
<organism evidence="2 3">
    <name type="scientific">Mycobacterium phage Riparian</name>
    <dbReference type="NCBI Taxonomy" id="2341079"/>
    <lineage>
        <taxon>Viruses</taxon>
        <taxon>Duplodnaviria</taxon>
        <taxon>Heunggongvirae</taxon>
        <taxon>Uroviricota</taxon>
        <taxon>Caudoviricetes</taxon>
        <taxon>Papyrusvirus</taxon>
        <taxon>Papyrusvirus send513</taxon>
    </lineage>
</organism>
<sequence length="76" mass="8037">MATAKQKAAARKNLEKARAARAKKAQGKAIAAAKVKGRSKRASAAATRRANASVSDEDFKAIMRGNKKSAGRKVKK</sequence>
<evidence type="ECO:0000313" key="3">
    <source>
        <dbReference type="Proteomes" id="UP000266965"/>
    </source>
</evidence>
<dbReference type="EMBL" id="MH926059">
    <property type="protein sequence ID" value="AYQ98584.1"/>
    <property type="molecule type" value="Genomic_DNA"/>
</dbReference>
<reference evidence="2 3" key="1">
    <citation type="submission" date="2018-09" db="EMBL/GenBank/DDBJ databases">
        <authorList>
            <person name="Ayala-Pineda K."/>
            <person name="Cadiz V.M."/>
            <person name="Costa R."/>
            <person name="Salisbury A."/>
            <person name="Cassin E."/>
            <person name="Strong C."/>
            <person name="Regner K."/>
            <person name="Tsourkas P.K."/>
            <person name="Garlena R.A."/>
            <person name="Russell D.A."/>
            <person name="Pope W.H."/>
            <person name="Jacobs-Sera D."/>
            <person name="Hatfull G.F."/>
        </authorList>
    </citation>
    <scope>NUCLEOTIDE SEQUENCE [LARGE SCALE GENOMIC DNA]</scope>
</reference>
<evidence type="ECO:0000256" key="1">
    <source>
        <dbReference type="SAM" id="MobiDB-lite"/>
    </source>
</evidence>
<feature type="compositionally biased region" description="Low complexity" evidence="1">
    <location>
        <begin position="42"/>
        <end position="54"/>
    </location>
</feature>
<feature type="region of interest" description="Disordered" evidence="1">
    <location>
        <begin position="30"/>
        <end position="55"/>
    </location>
</feature>
<name>A0A3G3LX17_9CAUD</name>
<dbReference type="Proteomes" id="UP000266965">
    <property type="component" value="Segment"/>
</dbReference>
<accession>A0A3G3LX17</accession>